<sequence>MGRRKIEIRAIKDDRNRSVTFLKRKGGLFKKAHELSVLCSVDVAVIIFGHNKKLYEFSSGDINETLRRYQYYGPPHEHKGPTDFKNKGGDDDDDEDEDGDDGSQKREDSLPPQQQNHLMPPHLQHNSFQHVRAPAASASPPMPNGVFRQHTPQPPGMLSRSNSRNEIRRPTQPMVAMQHPQPTPPPTNGYAYVPNPSLYNPQGTMQAPAPPPQQSPQPHFQQFQQQQQTQSHQQIQQAHQQFLQDQRRQPQPPPPPPGSLQPPLHPASRQSPQPEQHTLRPPTPPERKHSASKSQSIFTPIDEGGSVLARHFFGAPDPPRKEERSELKPPPRAISQPSQLSRQVHAQPARTTTAMSATVEFQPPTRSNTGGSKSGSISRPKLNLTIPSEAEDNESGSGSPNRTQGEPSANPNDRTHNGIVLPPPSPSASALLSAGASGPPNPFARPPPPTSQQNTIAYSENRNNNSNNMDTPVSALPSRYMEQSLIASPGGLFSDWDNWGRGGLNSAVLPSPLTFPTPADAKPPMLFGRNDGGGGGEEKRKAEEMVGGEAKRLKT</sequence>
<dbReference type="EMBL" id="JAPDRQ010000228">
    <property type="protein sequence ID" value="KAJ9651924.1"/>
    <property type="molecule type" value="Genomic_DNA"/>
</dbReference>
<evidence type="ECO:0000313" key="2">
    <source>
        <dbReference type="Proteomes" id="UP001172386"/>
    </source>
</evidence>
<gene>
    <name evidence="1" type="primary">RLM1_1</name>
    <name evidence="1" type="ORF">H2198_008820</name>
</gene>
<proteinExistence type="predicted"/>
<name>A0ACC2ZW96_9EURO</name>
<evidence type="ECO:0000313" key="1">
    <source>
        <dbReference type="EMBL" id="KAJ9651924.1"/>
    </source>
</evidence>
<dbReference type="Proteomes" id="UP001172386">
    <property type="component" value="Unassembled WGS sequence"/>
</dbReference>
<comment type="caution">
    <text evidence="1">The sequence shown here is derived from an EMBL/GenBank/DDBJ whole genome shotgun (WGS) entry which is preliminary data.</text>
</comment>
<organism evidence="1 2">
    <name type="scientific">Neophaeococcomyces mojaviensis</name>
    <dbReference type="NCBI Taxonomy" id="3383035"/>
    <lineage>
        <taxon>Eukaryota</taxon>
        <taxon>Fungi</taxon>
        <taxon>Dikarya</taxon>
        <taxon>Ascomycota</taxon>
        <taxon>Pezizomycotina</taxon>
        <taxon>Eurotiomycetes</taxon>
        <taxon>Chaetothyriomycetidae</taxon>
        <taxon>Chaetothyriales</taxon>
        <taxon>Chaetothyriales incertae sedis</taxon>
        <taxon>Neophaeococcomyces</taxon>
    </lineage>
</organism>
<protein>
    <submittedName>
        <fullName evidence="1">Resistance to lethality of mkk1p386 overexpression</fullName>
    </submittedName>
</protein>
<reference evidence="1" key="1">
    <citation type="submission" date="2022-10" db="EMBL/GenBank/DDBJ databases">
        <title>Culturing micro-colonial fungi from biological soil crusts in the Mojave desert and describing Neophaeococcomyces mojavensis, and introducing the new genera and species Taxawa tesnikishii.</title>
        <authorList>
            <person name="Kurbessoian T."/>
            <person name="Stajich J.E."/>
        </authorList>
    </citation>
    <scope>NUCLEOTIDE SEQUENCE</scope>
    <source>
        <strain evidence="1">JES_112</strain>
    </source>
</reference>
<accession>A0ACC2ZW96</accession>
<keyword evidence="2" id="KW-1185">Reference proteome</keyword>